<dbReference type="EMBL" id="CP015118">
    <property type="protein sequence ID" value="ARN22931.1"/>
    <property type="molecule type" value="Genomic_DNA"/>
</dbReference>
<dbReference type="InterPro" id="IPR036271">
    <property type="entry name" value="Tet_transcr_reg_TetR-rel_C_sf"/>
</dbReference>
<protein>
    <recommendedName>
        <fullName evidence="3">Tetracyclin repressor-like C-terminal domain-containing protein</fullName>
    </recommendedName>
</protein>
<evidence type="ECO:0000313" key="4">
    <source>
        <dbReference type="EMBL" id="ARN22931.1"/>
    </source>
</evidence>
<keyword evidence="1" id="KW-0805">Transcription regulation</keyword>
<name>A0A1W6LF90_9BURK</name>
<dbReference type="OrthoDB" id="326421at2"/>
<evidence type="ECO:0000256" key="1">
    <source>
        <dbReference type="ARBA" id="ARBA00023015"/>
    </source>
</evidence>
<evidence type="ECO:0000256" key="2">
    <source>
        <dbReference type="ARBA" id="ARBA00023163"/>
    </source>
</evidence>
<dbReference type="Gene3D" id="1.10.10.60">
    <property type="entry name" value="Homeodomain-like"/>
    <property type="match status" value="1"/>
</dbReference>
<dbReference type="Proteomes" id="UP000193427">
    <property type="component" value="Chromosome"/>
</dbReference>
<sequence>MNRKRSEKSEQTLAAIVAAGFLIARQQGLQNVSLTSVAKELNISKGGVALRVGSIDALKNMVLDEYEAFFRRTVFEPAMTAEPGLPRLDKMMHLWITGGADMHVLIGSMYGHCTFEVDPVHLPLRARLVKGFVLWQSALERTIRQAVALKHLRPDTDPEQLVFEIFGLMMSFMYAQRLSKSEHSLERAEAAYTRLLWPYRSVVA</sequence>
<evidence type="ECO:0000259" key="3">
    <source>
        <dbReference type="Pfam" id="PF16925"/>
    </source>
</evidence>
<dbReference type="STRING" id="946333.A4W93_25130"/>
<dbReference type="SUPFAM" id="SSF48498">
    <property type="entry name" value="Tetracyclin repressor-like, C-terminal domain"/>
    <property type="match status" value="1"/>
</dbReference>
<dbReference type="Pfam" id="PF16925">
    <property type="entry name" value="TetR_C_13"/>
    <property type="match status" value="1"/>
</dbReference>
<dbReference type="PANTHER" id="PTHR47506">
    <property type="entry name" value="TRANSCRIPTIONAL REGULATORY PROTEIN"/>
    <property type="match status" value="1"/>
</dbReference>
<keyword evidence="2" id="KW-0804">Transcription</keyword>
<dbReference type="Gene3D" id="1.10.357.10">
    <property type="entry name" value="Tetracycline Repressor, domain 2"/>
    <property type="match status" value="1"/>
</dbReference>
<dbReference type="AlphaFoldDB" id="A0A1W6LF90"/>
<organism evidence="4 5">
    <name type="scientific">Piscinibacter gummiphilus</name>
    <dbReference type="NCBI Taxonomy" id="946333"/>
    <lineage>
        <taxon>Bacteria</taxon>
        <taxon>Pseudomonadati</taxon>
        <taxon>Pseudomonadota</taxon>
        <taxon>Betaproteobacteria</taxon>
        <taxon>Burkholderiales</taxon>
        <taxon>Sphaerotilaceae</taxon>
        <taxon>Piscinibacter</taxon>
    </lineage>
</organism>
<dbReference type="RefSeq" id="WP_085753240.1">
    <property type="nucleotide sequence ID" value="NZ_BSPR01000015.1"/>
</dbReference>
<accession>A0A1W6LF90</accession>
<dbReference type="PANTHER" id="PTHR47506:SF6">
    <property type="entry name" value="HTH-TYPE TRANSCRIPTIONAL REPRESSOR NEMR"/>
    <property type="match status" value="1"/>
</dbReference>
<proteinExistence type="predicted"/>
<reference evidence="4 5" key="1">
    <citation type="submission" date="2016-04" db="EMBL/GenBank/DDBJ databases">
        <title>Complete genome sequence of natural rubber-degrading, novel Gram-negative bacterium, Rhizobacter gummiphilus strain NS21.</title>
        <authorList>
            <person name="Tabata M."/>
            <person name="Kasai D."/>
            <person name="Fukuda M."/>
        </authorList>
    </citation>
    <scope>NUCLEOTIDE SEQUENCE [LARGE SCALE GENOMIC DNA]</scope>
    <source>
        <strain evidence="4 5">NS21</strain>
    </source>
</reference>
<evidence type="ECO:0000313" key="5">
    <source>
        <dbReference type="Proteomes" id="UP000193427"/>
    </source>
</evidence>
<dbReference type="SUPFAM" id="SSF46689">
    <property type="entry name" value="Homeodomain-like"/>
    <property type="match status" value="1"/>
</dbReference>
<keyword evidence="5" id="KW-1185">Reference proteome</keyword>
<gene>
    <name evidence="4" type="ORF">A4W93_25130</name>
</gene>
<feature type="domain" description="Tetracyclin repressor-like C-terminal" evidence="3">
    <location>
        <begin position="84"/>
        <end position="191"/>
    </location>
</feature>
<dbReference type="InterPro" id="IPR011075">
    <property type="entry name" value="TetR_C"/>
</dbReference>
<dbReference type="InterPro" id="IPR009057">
    <property type="entry name" value="Homeodomain-like_sf"/>
</dbReference>
<dbReference type="KEGG" id="rgu:A4W93_25130"/>